<sequence>MLYAILNENNFATSIIEYETKLINKPSNYIEIEDNSVLHHKYLDGKWNSDTETTIQSISKPSLEERVSSIESVLKTFMGV</sequence>
<name>U5MWY7_CLOSA</name>
<keyword evidence="2" id="KW-1185">Reference proteome</keyword>
<dbReference type="GeneID" id="55475348"/>
<dbReference type="Proteomes" id="UP000017118">
    <property type="component" value="Chromosome"/>
</dbReference>
<protein>
    <submittedName>
        <fullName evidence="1">Uncharacterized protein</fullName>
    </submittedName>
</protein>
<evidence type="ECO:0000313" key="2">
    <source>
        <dbReference type="Proteomes" id="UP000017118"/>
    </source>
</evidence>
<dbReference type="PATRIC" id="fig|1345695.10.peg.1077"/>
<proteinExistence type="predicted"/>
<gene>
    <name evidence="1" type="ORF">CLSA_c29750</name>
</gene>
<accession>U5MWY7</accession>
<dbReference type="EMBL" id="CP006721">
    <property type="protein sequence ID" value="AGX43942.1"/>
    <property type="molecule type" value="Genomic_DNA"/>
</dbReference>
<dbReference type="KEGG" id="csb:CLSA_c29750"/>
<dbReference type="AlphaFoldDB" id="U5MWY7"/>
<evidence type="ECO:0000313" key="1">
    <source>
        <dbReference type="EMBL" id="AGX43942.1"/>
    </source>
</evidence>
<reference evidence="1 2" key="1">
    <citation type="journal article" date="2013" name="Genome Announc.">
        <title>Complete Genome Sequence of the Solvent Producer Clostridium saccharobutylicum NCP262 (DSM 13864).</title>
        <authorList>
            <person name="Poehlein A."/>
            <person name="Hartwich K."/>
            <person name="Krabben P."/>
            <person name="Ehrenreich A."/>
            <person name="Liebl W."/>
            <person name="Durre P."/>
            <person name="Gottschalk G."/>
            <person name="Daniel R."/>
        </authorList>
    </citation>
    <scope>NUCLEOTIDE SEQUENCE [LARGE SCALE GENOMIC DNA]</scope>
    <source>
        <strain evidence="1">DSM 13864</strain>
    </source>
</reference>
<dbReference type="RefSeq" id="WP_022747085.1">
    <property type="nucleotide sequence ID" value="NC_022571.1"/>
</dbReference>
<organism evidence="1 2">
    <name type="scientific">Clostridium saccharobutylicum DSM 13864</name>
    <dbReference type="NCBI Taxonomy" id="1345695"/>
    <lineage>
        <taxon>Bacteria</taxon>
        <taxon>Bacillati</taxon>
        <taxon>Bacillota</taxon>
        <taxon>Clostridia</taxon>
        <taxon>Eubacteriales</taxon>
        <taxon>Clostridiaceae</taxon>
        <taxon>Clostridium</taxon>
    </lineage>
</organism>
<dbReference type="HOGENOM" id="CLU_2583574_0_0_9"/>